<evidence type="ECO:0000256" key="2">
    <source>
        <dbReference type="ARBA" id="ARBA00022490"/>
    </source>
</evidence>
<keyword evidence="3" id="KW-0677">Repeat</keyword>
<evidence type="ECO:0000313" key="8">
    <source>
        <dbReference type="Proteomes" id="UP000663866"/>
    </source>
</evidence>
<organism evidence="7 8">
    <name type="scientific">Rotaria magnacalcarata</name>
    <dbReference type="NCBI Taxonomy" id="392030"/>
    <lineage>
        <taxon>Eukaryota</taxon>
        <taxon>Metazoa</taxon>
        <taxon>Spiralia</taxon>
        <taxon>Gnathifera</taxon>
        <taxon>Rotifera</taxon>
        <taxon>Eurotatoria</taxon>
        <taxon>Bdelloidea</taxon>
        <taxon>Philodinida</taxon>
        <taxon>Philodinidae</taxon>
        <taxon>Rotaria</taxon>
    </lineage>
</organism>
<feature type="non-terminal residue" evidence="7">
    <location>
        <position position="1"/>
    </location>
</feature>
<dbReference type="GO" id="GO:0000281">
    <property type="term" value="P:mitotic cytokinesis"/>
    <property type="evidence" value="ECO:0007669"/>
    <property type="project" value="TreeGrafter"/>
</dbReference>
<dbReference type="GO" id="GO:0060285">
    <property type="term" value="P:cilium-dependent cell motility"/>
    <property type="evidence" value="ECO:0007669"/>
    <property type="project" value="TreeGrafter"/>
</dbReference>
<feature type="domain" description="DM10" evidence="6">
    <location>
        <begin position="88"/>
        <end position="193"/>
    </location>
</feature>
<keyword evidence="4" id="KW-0206">Cytoskeleton</keyword>
<dbReference type="Pfam" id="PF06565">
    <property type="entry name" value="DM10_dom"/>
    <property type="match status" value="1"/>
</dbReference>
<reference evidence="7" key="1">
    <citation type="submission" date="2021-02" db="EMBL/GenBank/DDBJ databases">
        <authorList>
            <person name="Nowell W R."/>
        </authorList>
    </citation>
    <scope>NUCLEOTIDE SEQUENCE</scope>
</reference>
<protein>
    <recommendedName>
        <fullName evidence="6">DM10 domain-containing protein</fullName>
    </recommendedName>
</protein>
<comment type="subcellular location">
    <subcellularLocation>
        <location evidence="1">Cytoplasm</location>
        <location evidence="1">Cytoskeleton</location>
        <location evidence="1">Cilium axoneme</location>
    </subcellularLocation>
</comment>
<dbReference type="PANTHER" id="PTHR12086">
    <property type="entry name" value="EF-HAND DOMAIN C-TERMINAL CONTAINING PROTEIN"/>
    <property type="match status" value="1"/>
</dbReference>
<evidence type="ECO:0000256" key="1">
    <source>
        <dbReference type="ARBA" id="ARBA00004430"/>
    </source>
</evidence>
<keyword evidence="2" id="KW-0963">Cytoplasm</keyword>
<dbReference type="EMBL" id="CAJOBG010055211">
    <property type="protein sequence ID" value="CAF4513836.1"/>
    <property type="molecule type" value="Genomic_DNA"/>
</dbReference>
<keyword evidence="5" id="KW-0966">Cell projection</keyword>
<name>A0A820WAE7_9BILA</name>
<evidence type="ECO:0000256" key="5">
    <source>
        <dbReference type="ARBA" id="ARBA00023273"/>
    </source>
</evidence>
<dbReference type="InterPro" id="IPR006602">
    <property type="entry name" value="DM10_dom"/>
</dbReference>
<dbReference type="Proteomes" id="UP000663866">
    <property type="component" value="Unassembled WGS sequence"/>
</dbReference>
<dbReference type="PANTHER" id="PTHR12086:SF9">
    <property type="entry name" value="EF-HAND DOMAIN-CONTAINING PROTEIN 1"/>
    <property type="match status" value="1"/>
</dbReference>
<dbReference type="PROSITE" id="PS51336">
    <property type="entry name" value="DM10"/>
    <property type="match status" value="1"/>
</dbReference>
<dbReference type="GO" id="GO:0007052">
    <property type="term" value="P:mitotic spindle organization"/>
    <property type="evidence" value="ECO:0007669"/>
    <property type="project" value="TreeGrafter"/>
</dbReference>
<dbReference type="InterPro" id="IPR040193">
    <property type="entry name" value="EFHC1/EFHC2/EFHB"/>
</dbReference>
<accession>A0A820WAE7</accession>
<gene>
    <name evidence="7" type="ORF">OVN521_LOCUS41470</name>
</gene>
<dbReference type="SMART" id="SM00676">
    <property type="entry name" value="DM10"/>
    <property type="match status" value="1"/>
</dbReference>
<proteinExistence type="predicted"/>
<comment type="caution">
    <text evidence="7">The sequence shown here is derived from an EMBL/GenBank/DDBJ whole genome shotgun (WGS) entry which is preliminary data.</text>
</comment>
<dbReference type="AlphaFoldDB" id="A0A820WAE7"/>
<evidence type="ECO:0000256" key="4">
    <source>
        <dbReference type="ARBA" id="ARBA00023212"/>
    </source>
</evidence>
<evidence type="ECO:0000313" key="7">
    <source>
        <dbReference type="EMBL" id="CAF4513836.1"/>
    </source>
</evidence>
<dbReference type="FunFam" id="2.30.29.170:FF:000004">
    <property type="entry name" value="EF-hand domain containing 2"/>
    <property type="match status" value="1"/>
</dbReference>
<dbReference type="Gene3D" id="2.30.29.170">
    <property type="match status" value="1"/>
</dbReference>
<sequence>MEGLPRLPGNAFRDPTQTSFHVSHTLDFKNGHRVTKWPEVGLGGTRINYNQMSEDELELLKNYRPELIYGKVVVQTPDKFVPATVAFDKKVLRFFGYFQQTVPESPNEYYRVRPVKILYYLEDDSLEILEEVQENSGIPQGKLIRRHRFPKNDQGETYNFRDINLGQNLSIYGKVFRICDCDAFTREWLESEGIYVNETELIPRDPYLT</sequence>
<keyword evidence="8" id="KW-1185">Reference proteome</keyword>
<dbReference type="GO" id="GO:0072686">
    <property type="term" value="C:mitotic spindle"/>
    <property type="evidence" value="ECO:0007669"/>
    <property type="project" value="TreeGrafter"/>
</dbReference>
<evidence type="ECO:0000259" key="6">
    <source>
        <dbReference type="PROSITE" id="PS51336"/>
    </source>
</evidence>
<dbReference type="GO" id="GO:0043014">
    <property type="term" value="F:alpha-tubulin binding"/>
    <property type="evidence" value="ECO:0007669"/>
    <property type="project" value="TreeGrafter"/>
</dbReference>
<dbReference type="GO" id="GO:0005930">
    <property type="term" value="C:axoneme"/>
    <property type="evidence" value="ECO:0007669"/>
    <property type="project" value="UniProtKB-SubCell"/>
</dbReference>
<evidence type="ECO:0000256" key="3">
    <source>
        <dbReference type="ARBA" id="ARBA00022737"/>
    </source>
</evidence>